<comment type="caution">
    <text evidence="10">The sequence shown here is derived from an EMBL/GenBank/DDBJ whole genome shotgun (WGS) entry which is preliminary data.</text>
</comment>
<gene>
    <name evidence="10" type="ORF">F4Y08_08695</name>
</gene>
<dbReference type="GO" id="GO:0051536">
    <property type="term" value="F:iron-sulfur cluster binding"/>
    <property type="evidence" value="ECO:0007669"/>
    <property type="project" value="UniProtKB-KW"/>
</dbReference>
<keyword evidence="7" id="KW-0411">Iron-sulfur</keyword>
<comment type="cofactor">
    <cofactor evidence="1">
        <name>pyridoxal 5'-phosphate</name>
        <dbReference type="ChEBI" id="CHEBI:597326"/>
    </cofactor>
</comment>
<dbReference type="PANTHER" id="PTHR11601">
    <property type="entry name" value="CYSTEINE DESULFURYLASE FAMILY MEMBER"/>
    <property type="match status" value="1"/>
</dbReference>
<organism evidence="10">
    <name type="scientific">Caldilineaceae bacterium SB0662_bin_9</name>
    <dbReference type="NCBI Taxonomy" id="2605258"/>
    <lineage>
        <taxon>Bacteria</taxon>
        <taxon>Bacillati</taxon>
        <taxon>Chloroflexota</taxon>
        <taxon>Caldilineae</taxon>
        <taxon>Caldilineales</taxon>
        <taxon>Caldilineaceae</taxon>
    </lineage>
</organism>
<comment type="catalytic activity">
    <reaction evidence="8">
        <text>(sulfur carrier)-H + L-cysteine = (sulfur carrier)-SH + L-alanine</text>
        <dbReference type="Rhea" id="RHEA:43892"/>
        <dbReference type="Rhea" id="RHEA-COMP:14737"/>
        <dbReference type="Rhea" id="RHEA-COMP:14739"/>
        <dbReference type="ChEBI" id="CHEBI:29917"/>
        <dbReference type="ChEBI" id="CHEBI:35235"/>
        <dbReference type="ChEBI" id="CHEBI:57972"/>
        <dbReference type="ChEBI" id="CHEBI:64428"/>
        <dbReference type="EC" id="2.8.1.7"/>
    </reaction>
</comment>
<dbReference type="InterPro" id="IPR015421">
    <property type="entry name" value="PyrdxlP-dep_Trfase_major"/>
</dbReference>
<dbReference type="PANTHER" id="PTHR11601:SF34">
    <property type="entry name" value="CYSTEINE DESULFURASE"/>
    <property type="match status" value="1"/>
</dbReference>
<dbReference type="AlphaFoldDB" id="A0A6B1DUA8"/>
<evidence type="ECO:0000256" key="3">
    <source>
        <dbReference type="ARBA" id="ARBA00022679"/>
    </source>
</evidence>
<dbReference type="Gene3D" id="3.90.1150.10">
    <property type="entry name" value="Aspartate Aminotransferase, domain 1"/>
    <property type="match status" value="1"/>
</dbReference>
<dbReference type="EMBL" id="VXPY01000060">
    <property type="protein sequence ID" value="MYD90395.1"/>
    <property type="molecule type" value="Genomic_DNA"/>
</dbReference>
<dbReference type="Pfam" id="PF00266">
    <property type="entry name" value="Aminotran_5"/>
    <property type="match status" value="1"/>
</dbReference>
<evidence type="ECO:0000256" key="5">
    <source>
        <dbReference type="ARBA" id="ARBA00022898"/>
    </source>
</evidence>
<evidence type="ECO:0000256" key="4">
    <source>
        <dbReference type="ARBA" id="ARBA00022723"/>
    </source>
</evidence>
<dbReference type="InterPro" id="IPR016454">
    <property type="entry name" value="Cysteine_dSase"/>
</dbReference>
<dbReference type="FunFam" id="3.40.640.10:FF:000084">
    <property type="entry name" value="IscS-like cysteine desulfurase"/>
    <property type="match status" value="1"/>
</dbReference>
<dbReference type="SUPFAM" id="SSF53383">
    <property type="entry name" value="PLP-dependent transferases"/>
    <property type="match status" value="1"/>
</dbReference>
<dbReference type="InterPro" id="IPR015424">
    <property type="entry name" value="PyrdxlP-dep_Trfase"/>
</dbReference>
<evidence type="ECO:0000313" key="10">
    <source>
        <dbReference type="EMBL" id="MYD90395.1"/>
    </source>
</evidence>
<feature type="domain" description="Aminotransferase class V" evidence="9">
    <location>
        <begin position="9"/>
        <end position="374"/>
    </location>
</feature>
<evidence type="ECO:0000256" key="2">
    <source>
        <dbReference type="ARBA" id="ARBA00006490"/>
    </source>
</evidence>
<evidence type="ECO:0000256" key="7">
    <source>
        <dbReference type="ARBA" id="ARBA00023014"/>
    </source>
</evidence>
<protein>
    <submittedName>
        <fullName evidence="10">Cysteine desulfurase</fullName>
    </submittedName>
</protein>
<dbReference type="Gene3D" id="3.40.640.10">
    <property type="entry name" value="Type I PLP-dependent aspartate aminotransferase-like (Major domain)"/>
    <property type="match status" value="1"/>
</dbReference>
<proteinExistence type="inferred from homology"/>
<keyword evidence="4" id="KW-0479">Metal-binding</keyword>
<reference evidence="10" key="1">
    <citation type="submission" date="2019-09" db="EMBL/GenBank/DDBJ databases">
        <title>Characterisation of the sponge microbiome using genome-centric metagenomics.</title>
        <authorList>
            <person name="Engelberts J.P."/>
            <person name="Robbins S.J."/>
            <person name="De Goeij J.M."/>
            <person name="Aranda M."/>
            <person name="Bell S.C."/>
            <person name="Webster N.S."/>
        </authorList>
    </citation>
    <scope>NUCLEOTIDE SEQUENCE</scope>
    <source>
        <strain evidence="10">SB0662_bin_9</strain>
    </source>
</reference>
<dbReference type="GO" id="GO:0031071">
    <property type="term" value="F:cysteine desulfurase activity"/>
    <property type="evidence" value="ECO:0007669"/>
    <property type="project" value="UniProtKB-EC"/>
</dbReference>
<evidence type="ECO:0000256" key="1">
    <source>
        <dbReference type="ARBA" id="ARBA00001933"/>
    </source>
</evidence>
<dbReference type="PIRSF" id="PIRSF005572">
    <property type="entry name" value="NifS"/>
    <property type="match status" value="1"/>
</dbReference>
<name>A0A6B1DUA8_9CHLR</name>
<keyword evidence="3" id="KW-0808">Transferase</keyword>
<evidence type="ECO:0000256" key="6">
    <source>
        <dbReference type="ARBA" id="ARBA00023004"/>
    </source>
</evidence>
<keyword evidence="5" id="KW-0663">Pyridoxal phosphate</keyword>
<sequence length="393" mass="41854">MQPATREPIYLDHSATTPVWPEVVDAMQEFFADSYGNPSSIHAAGRSAYAGLQNARSSIAAHIGAEPSEIIFTGCGTEGNNTALRGISLARRTATGANRIVSTAIEHHAVLETLEDLAELHGFEPVLLPVDCQGRIDPSELEEALQEPTALVSCMYANNEVGTVQPLAKLGEICEAADVPLHTDAVQALTRVPFSVDALKVAALSISAHKFHGPKGVGFLYLRRNTPFRPYMTGGGHEGGRRAGTENVPLIVGMAKALDLCMANAADEATRLQKLRDELITNLLEEIEGVHLTGSRQDRLSHHASFVFDGLEAESILIGLDMAGIMASSGSACTSGAHQPSHVLSAMGIDPPASYGAIRFSLGRDTSRADVEYVVGQMQRITEQLHAAQAFAV</sequence>
<accession>A0A6B1DUA8</accession>
<comment type="similarity">
    <text evidence="2">Belongs to the class-V pyridoxal-phosphate-dependent aminotransferase family. NifS/IscS subfamily.</text>
</comment>
<dbReference type="InterPro" id="IPR015422">
    <property type="entry name" value="PyrdxlP-dep_Trfase_small"/>
</dbReference>
<keyword evidence="6" id="KW-0408">Iron</keyword>
<dbReference type="Gene3D" id="1.10.260.50">
    <property type="match status" value="1"/>
</dbReference>
<evidence type="ECO:0000259" key="9">
    <source>
        <dbReference type="Pfam" id="PF00266"/>
    </source>
</evidence>
<evidence type="ECO:0000256" key="8">
    <source>
        <dbReference type="ARBA" id="ARBA00050776"/>
    </source>
</evidence>
<dbReference type="GO" id="GO:0046872">
    <property type="term" value="F:metal ion binding"/>
    <property type="evidence" value="ECO:0007669"/>
    <property type="project" value="UniProtKB-KW"/>
</dbReference>
<dbReference type="InterPro" id="IPR000192">
    <property type="entry name" value="Aminotrans_V_dom"/>
</dbReference>